<feature type="domain" description="DUF2231" evidence="3">
    <location>
        <begin position="62"/>
        <end position="199"/>
    </location>
</feature>
<accession>A0ABT7ZZI0</accession>
<gene>
    <name evidence="4" type="ORF">QWZ14_00535</name>
</gene>
<reference evidence="5" key="1">
    <citation type="journal article" date="2019" name="Int. J. Syst. Evol. Microbiol.">
        <title>The Global Catalogue of Microorganisms (GCM) 10K type strain sequencing project: providing services to taxonomists for standard genome sequencing and annotation.</title>
        <authorList>
            <consortium name="The Broad Institute Genomics Platform"/>
            <consortium name="The Broad Institute Genome Sequencing Center for Infectious Disease"/>
            <person name="Wu L."/>
            <person name="Ma J."/>
        </authorList>
    </citation>
    <scope>NUCLEOTIDE SEQUENCE [LARGE SCALE GENOMIC DNA]</scope>
    <source>
        <strain evidence="5">CECT 7131</strain>
    </source>
</reference>
<name>A0ABT7ZZI0_9PROT</name>
<dbReference type="Pfam" id="PF09990">
    <property type="entry name" value="DUF2231"/>
    <property type="match status" value="1"/>
</dbReference>
<feature type="transmembrane region" description="Helical" evidence="2">
    <location>
        <begin position="139"/>
        <end position="158"/>
    </location>
</feature>
<protein>
    <submittedName>
        <fullName evidence="4">DUF2231 domain-containing protein</fullName>
    </submittedName>
</protein>
<keyword evidence="2" id="KW-0472">Membrane</keyword>
<feature type="region of interest" description="Disordered" evidence="1">
    <location>
        <begin position="208"/>
        <end position="262"/>
    </location>
</feature>
<dbReference type="RefSeq" id="WP_290314586.1">
    <property type="nucleotide sequence ID" value="NZ_JAUFPN010000005.1"/>
</dbReference>
<organism evidence="4 5">
    <name type="scientific">Paeniroseomonas aquatica</name>
    <dbReference type="NCBI Taxonomy" id="373043"/>
    <lineage>
        <taxon>Bacteria</taxon>
        <taxon>Pseudomonadati</taxon>
        <taxon>Pseudomonadota</taxon>
        <taxon>Alphaproteobacteria</taxon>
        <taxon>Acetobacterales</taxon>
        <taxon>Acetobacteraceae</taxon>
        <taxon>Paeniroseomonas</taxon>
    </lineage>
</organism>
<sequence>MGSALAATLKITAMLCLHPRKAFLFGATAVHYTGRGRTTCHKTSNPQGISNVFGIEIVPNWHPLVVHFAIALLLAATALFVVGTVVGLRSPRGTTLTVVARWNLGMGTLAALVALLTGWQAYNTVAHDDLGHANMVRHMYWAVGTATVFLAAAAGAWLDRCRTAGAGTVLLALLLLGAGALTVTGWLGGENVYRHGLGVMRMPNMAMPGGSGDHDGMAGHAHGAAGTGPAQGGGGMTSAPPAGATDPSGHGPDATGGGHRHD</sequence>
<evidence type="ECO:0000256" key="2">
    <source>
        <dbReference type="SAM" id="Phobius"/>
    </source>
</evidence>
<evidence type="ECO:0000259" key="3">
    <source>
        <dbReference type="Pfam" id="PF09990"/>
    </source>
</evidence>
<feature type="transmembrane region" description="Helical" evidence="2">
    <location>
        <begin position="64"/>
        <end position="88"/>
    </location>
</feature>
<dbReference type="EMBL" id="JAUFPN010000005">
    <property type="protein sequence ID" value="MDN3562869.1"/>
    <property type="molecule type" value="Genomic_DNA"/>
</dbReference>
<evidence type="ECO:0000256" key="1">
    <source>
        <dbReference type="SAM" id="MobiDB-lite"/>
    </source>
</evidence>
<keyword evidence="5" id="KW-1185">Reference proteome</keyword>
<keyword evidence="2" id="KW-0812">Transmembrane</keyword>
<feature type="transmembrane region" description="Helical" evidence="2">
    <location>
        <begin position="170"/>
        <end position="189"/>
    </location>
</feature>
<dbReference type="Proteomes" id="UP001529369">
    <property type="component" value="Unassembled WGS sequence"/>
</dbReference>
<evidence type="ECO:0000313" key="4">
    <source>
        <dbReference type="EMBL" id="MDN3562869.1"/>
    </source>
</evidence>
<evidence type="ECO:0000313" key="5">
    <source>
        <dbReference type="Proteomes" id="UP001529369"/>
    </source>
</evidence>
<proteinExistence type="predicted"/>
<feature type="compositionally biased region" description="Gly residues" evidence="1">
    <location>
        <begin position="225"/>
        <end position="236"/>
    </location>
</feature>
<comment type="caution">
    <text evidence="4">The sequence shown here is derived from an EMBL/GenBank/DDBJ whole genome shotgun (WGS) entry which is preliminary data.</text>
</comment>
<feature type="transmembrane region" description="Helical" evidence="2">
    <location>
        <begin position="100"/>
        <end position="119"/>
    </location>
</feature>
<dbReference type="InterPro" id="IPR019251">
    <property type="entry name" value="DUF2231_TM"/>
</dbReference>
<keyword evidence="2" id="KW-1133">Transmembrane helix</keyword>